<dbReference type="GO" id="GO:0000976">
    <property type="term" value="F:transcription cis-regulatory region binding"/>
    <property type="evidence" value="ECO:0007669"/>
    <property type="project" value="TreeGrafter"/>
</dbReference>
<dbReference type="GO" id="GO:0008233">
    <property type="term" value="F:peptidase activity"/>
    <property type="evidence" value="ECO:0007669"/>
    <property type="project" value="UniProtKB-KW"/>
</dbReference>
<evidence type="ECO:0000256" key="2">
    <source>
        <dbReference type="ARBA" id="ARBA00023015"/>
    </source>
</evidence>
<dbReference type="GeneID" id="28737647"/>
<dbReference type="PANTHER" id="PTHR31845:SF17">
    <property type="entry name" value="ZN(II)2CYS6 TRANSCRIPTION FACTOR (EUROFUNG)"/>
    <property type="match status" value="1"/>
</dbReference>
<reference evidence="7 8" key="1">
    <citation type="submission" date="2015-06" db="EMBL/GenBank/DDBJ databases">
        <title>Draft genome of the ant-associated black yeast Phialophora attae CBS 131958.</title>
        <authorList>
            <person name="Moreno L.F."/>
            <person name="Stielow B.J."/>
            <person name="de Hoog S."/>
            <person name="Vicente V.A."/>
            <person name="Weiss V.A."/>
            <person name="de Vries M."/>
            <person name="Cruz L.M."/>
            <person name="Souza E.M."/>
        </authorList>
    </citation>
    <scope>NUCLEOTIDE SEQUENCE [LARGE SCALE GENOMIC DNA]</scope>
    <source>
        <strain evidence="7 8">CBS 131958</strain>
    </source>
</reference>
<dbReference type="GO" id="GO:0008270">
    <property type="term" value="F:zinc ion binding"/>
    <property type="evidence" value="ECO:0007669"/>
    <property type="project" value="InterPro"/>
</dbReference>
<dbReference type="RefSeq" id="XP_018001942.1">
    <property type="nucleotide sequence ID" value="XM_018145767.1"/>
</dbReference>
<dbReference type="InterPro" id="IPR051089">
    <property type="entry name" value="prtT"/>
</dbReference>
<dbReference type="VEuPathDB" id="FungiDB:AB675_5548"/>
<evidence type="ECO:0000256" key="1">
    <source>
        <dbReference type="ARBA" id="ARBA00004123"/>
    </source>
</evidence>
<dbReference type="EMBL" id="LFJN01000008">
    <property type="protein sequence ID" value="KPI41979.1"/>
    <property type="molecule type" value="Genomic_DNA"/>
</dbReference>
<feature type="domain" description="Zn(2)-C6 fungal-type" evidence="6">
    <location>
        <begin position="28"/>
        <end position="60"/>
    </location>
</feature>
<dbReference type="SUPFAM" id="SSF57701">
    <property type="entry name" value="Zn2/Cys6 DNA-binding domain"/>
    <property type="match status" value="1"/>
</dbReference>
<keyword evidence="8" id="KW-1185">Reference proteome</keyword>
<comment type="subcellular location">
    <subcellularLocation>
        <location evidence="1">Nucleus</location>
    </subcellularLocation>
</comment>
<evidence type="ECO:0000256" key="3">
    <source>
        <dbReference type="ARBA" id="ARBA00023125"/>
    </source>
</evidence>
<keyword evidence="5" id="KW-0539">Nucleus</keyword>
<evidence type="ECO:0000259" key="6">
    <source>
        <dbReference type="PROSITE" id="PS50048"/>
    </source>
</evidence>
<accession>A0A0N0NP01</accession>
<evidence type="ECO:0000256" key="5">
    <source>
        <dbReference type="ARBA" id="ARBA00023242"/>
    </source>
</evidence>
<comment type="caution">
    <text evidence="7">The sequence shown here is derived from an EMBL/GenBank/DDBJ whole genome shotgun (WGS) entry which is preliminary data.</text>
</comment>
<dbReference type="AlphaFoldDB" id="A0A0N0NP01"/>
<keyword evidence="7" id="KW-0378">Hydrolase</keyword>
<gene>
    <name evidence="7" type="ORF">AB675_5548</name>
</gene>
<dbReference type="SMART" id="SM00066">
    <property type="entry name" value="GAL4"/>
    <property type="match status" value="1"/>
</dbReference>
<dbReference type="GO" id="GO:0006508">
    <property type="term" value="P:proteolysis"/>
    <property type="evidence" value="ECO:0007669"/>
    <property type="project" value="UniProtKB-KW"/>
</dbReference>
<evidence type="ECO:0000256" key="4">
    <source>
        <dbReference type="ARBA" id="ARBA00023163"/>
    </source>
</evidence>
<keyword evidence="4" id="KW-0804">Transcription</keyword>
<dbReference type="PROSITE" id="PS00463">
    <property type="entry name" value="ZN2_CY6_FUNGAL_1"/>
    <property type="match status" value="1"/>
</dbReference>
<keyword evidence="2" id="KW-0805">Transcription regulation</keyword>
<dbReference type="PANTHER" id="PTHR31845">
    <property type="entry name" value="FINGER DOMAIN PROTEIN, PUTATIVE-RELATED"/>
    <property type="match status" value="1"/>
</dbReference>
<protein>
    <submittedName>
        <fullName evidence="7">Transcriptional activator of proteases prtT</fullName>
    </submittedName>
</protein>
<name>A0A0N0NP01_9EURO</name>
<keyword evidence="7" id="KW-0645">Protease</keyword>
<dbReference type="GO" id="GO:0000981">
    <property type="term" value="F:DNA-binding transcription factor activity, RNA polymerase II-specific"/>
    <property type="evidence" value="ECO:0007669"/>
    <property type="project" value="InterPro"/>
</dbReference>
<dbReference type="PROSITE" id="PS50048">
    <property type="entry name" value="ZN2_CY6_FUNGAL_2"/>
    <property type="match status" value="1"/>
</dbReference>
<evidence type="ECO:0000313" key="8">
    <source>
        <dbReference type="Proteomes" id="UP000038010"/>
    </source>
</evidence>
<proteinExistence type="predicted"/>
<dbReference type="CDD" id="cd00067">
    <property type="entry name" value="GAL4"/>
    <property type="match status" value="1"/>
</dbReference>
<dbReference type="OrthoDB" id="4060227at2759"/>
<dbReference type="InterPro" id="IPR001138">
    <property type="entry name" value="Zn2Cys6_DnaBD"/>
</dbReference>
<dbReference type="Proteomes" id="UP000038010">
    <property type="component" value="Unassembled WGS sequence"/>
</dbReference>
<dbReference type="Gene3D" id="4.10.240.10">
    <property type="entry name" value="Zn(2)-C6 fungal-type DNA-binding domain"/>
    <property type="match status" value="1"/>
</dbReference>
<evidence type="ECO:0000313" key="7">
    <source>
        <dbReference type="EMBL" id="KPI41979.1"/>
    </source>
</evidence>
<dbReference type="CDD" id="cd12148">
    <property type="entry name" value="fungal_TF_MHR"/>
    <property type="match status" value="1"/>
</dbReference>
<dbReference type="InterPro" id="IPR036864">
    <property type="entry name" value="Zn2-C6_fun-type_DNA-bd_sf"/>
</dbReference>
<sequence>MAPTSAAIALKEACSTQRTPEITRKITACVACRKLKIKCYMDDARPPCKRCKGRGLSCTVNKSIQMILDSDIAWKEELEQRVADLERRSSARDDTRPVNLEPFTQVQQHPPVGQSEALNPPQSTILDTAKRATAQARGGSMLNLACNPGSFPGSALVGQSTNDEGYRPSTRADLIAKGVITERTAIELFEFYALHLDHFAYNLLPENAELPSIRSRSSLLTSAICTVAAFCSSAKCYQECLASFREEVNAELFTSQHTFDDVRALCIGSFWLSDLSTALSALAVRFAAELNLHRCITKMPHTNPKCYDRTRLYFVVVICDHQCTLVRGRPPMTRAMRSLQNPRALLKSRHSVPADIRLISHLELWTLNTRMLDIFGADVGTPFPVEEKADELYQLAKYFDRWHKQWSDLVTSQDDLDMSTDPTLDLYYHIARLCLFAHTFRGVSPATPIFVPRSSQSRTDIAEFASHAVDSAIAIVTRFLETHAQAPVLPTYFATSLAFAAVILVTVCSRTMYSTFSDLSDPKKHEARNAVTQLCGLLTGLSLTLSPEHPLCVIAKGLQPVLQSLSTTHQTAPRIEVATIPAGNDFDGGLFTSREFSPDSHFQVNGPHYQQMPDDPMLTTVGGQPVMLPSTATEIDWSLFPVDFSAEFPDFTNV</sequence>
<keyword evidence="3" id="KW-0238">DNA-binding</keyword>
<dbReference type="GO" id="GO:0005634">
    <property type="term" value="C:nucleus"/>
    <property type="evidence" value="ECO:0007669"/>
    <property type="project" value="UniProtKB-SubCell"/>
</dbReference>
<dbReference type="Pfam" id="PF00172">
    <property type="entry name" value="Zn_clus"/>
    <property type="match status" value="1"/>
</dbReference>
<organism evidence="7 8">
    <name type="scientific">Cyphellophora attinorum</name>
    <dbReference type="NCBI Taxonomy" id="1664694"/>
    <lineage>
        <taxon>Eukaryota</taxon>
        <taxon>Fungi</taxon>
        <taxon>Dikarya</taxon>
        <taxon>Ascomycota</taxon>
        <taxon>Pezizomycotina</taxon>
        <taxon>Eurotiomycetes</taxon>
        <taxon>Chaetothyriomycetidae</taxon>
        <taxon>Chaetothyriales</taxon>
        <taxon>Cyphellophoraceae</taxon>
        <taxon>Cyphellophora</taxon>
    </lineage>
</organism>